<evidence type="ECO:0000313" key="2">
    <source>
        <dbReference type="Proteomes" id="UP000039046"/>
    </source>
</evidence>
<protein>
    <submittedName>
        <fullName evidence="1">Uncharacterized protein</fullName>
    </submittedName>
</protein>
<organism evidence="1 2">
    <name type="scientific">[Torrubiella] hemipterigena</name>
    <dbReference type="NCBI Taxonomy" id="1531966"/>
    <lineage>
        <taxon>Eukaryota</taxon>
        <taxon>Fungi</taxon>
        <taxon>Dikarya</taxon>
        <taxon>Ascomycota</taxon>
        <taxon>Pezizomycotina</taxon>
        <taxon>Sordariomycetes</taxon>
        <taxon>Hypocreomycetidae</taxon>
        <taxon>Hypocreales</taxon>
        <taxon>Clavicipitaceae</taxon>
        <taxon>Clavicipitaceae incertae sedis</taxon>
        <taxon>'Torrubiella' clade</taxon>
    </lineage>
</organism>
<dbReference type="HOGENOM" id="CLU_1116410_0_0_1"/>
<name>A0A0A1T953_9HYPO</name>
<keyword evidence="2" id="KW-1185">Reference proteome</keyword>
<dbReference type="EMBL" id="CDHN01000001">
    <property type="protein sequence ID" value="CEJ82670.1"/>
    <property type="molecule type" value="Genomic_DNA"/>
</dbReference>
<sequence>MYGAAFNASGSAVVLGGNITAEVPVSLSWIFEKRIYENDKENSTENALYLRPKDTQFSKTVDGWYACWVVATIPDSRKSTEQVLTNCTGTVSSDCLYRLNKLVCGPDASPVDLDLQKACGENVVIGGMNYTTLQQQLGDAIPVVGVSGPSSNYDKYMKENVVAALSFARNANGVAASQKLDPSVACFGIEKVRPGSKDLQTVLKSSASLVAVSYAAGLAALLAAL</sequence>
<proteinExistence type="predicted"/>
<reference evidence="1 2" key="1">
    <citation type="journal article" date="2015" name="Genome Announc.">
        <title>Draft Genome Sequence and Gene Annotation of the Entomopathogenic Fungus Verticillium hemipterigenum.</title>
        <authorList>
            <person name="Horn F."/>
            <person name="Habel A."/>
            <person name="Scharf D.H."/>
            <person name="Dworschak J."/>
            <person name="Brakhage A.A."/>
            <person name="Guthke R."/>
            <person name="Hertweck C."/>
            <person name="Linde J."/>
        </authorList>
    </citation>
    <scope>NUCLEOTIDE SEQUENCE [LARGE SCALE GENOMIC DNA]</scope>
</reference>
<dbReference type="Proteomes" id="UP000039046">
    <property type="component" value="Unassembled WGS sequence"/>
</dbReference>
<dbReference type="AlphaFoldDB" id="A0A0A1T953"/>
<accession>A0A0A1T953</accession>
<gene>
    <name evidence="1" type="ORF">VHEMI02719</name>
</gene>
<evidence type="ECO:0000313" key="1">
    <source>
        <dbReference type="EMBL" id="CEJ82670.1"/>
    </source>
</evidence>